<sequence length="110" mass="12086">MMQELKMRRSAQISDGGFTQKRRFFRVCLGAVFRPCSAVFASAKEMVTAKRFLALFCAGLLSACSSLDTDGLTNKPYSSGKRLDPNCDHYATSGDSGSCAPTRQWYPKGK</sequence>
<comment type="caution">
    <text evidence="2">The sequence shown here is derived from an EMBL/GenBank/DDBJ whole genome shotgun (WGS) entry which is preliminary data.</text>
</comment>
<evidence type="ECO:0000313" key="3">
    <source>
        <dbReference type="Proteomes" id="UP001621964"/>
    </source>
</evidence>
<organism evidence="2 3">
    <name type="scientific">Neisseria oralis</name>
    <dbReference type="NCBI Taxonomy" id="1107316"/>
    <lineage>
        <taxon>Bacteria</taxon>
        <taxon>Pseudomonadati</taxon>
        <taxon>Pseudomonadota</taxon>
        <taxon>Betaproteobacteria</taxon>
        <taxon>Neisseriales</taxon>
        <taxon>Neisseriaceae</taxon>
        <taxon>Neisseria</taxon>
    </lineage>
</organism>
<keyword evidence="3" id="KW-1185">Reference proteome</keyword>
<evidence type="ECO:0000313" key="2">
    <source>
        <dbReference type="EMBL" id="MFK7642508.1"/>
    </source>
</evidence>
<reference evidence="2 3" key="1">
    <citation type="submission" date="2024-11" db="EMBL/GenBank/DDBJ databases">
        <authorList>
            <person name="Mikucki A.G."/>
            <person name="Kahler C.M."/>
        </authorList>
    </citation>
    <scope>NUCLEOTIDE SEQUENCE [LARGE SCALE GENOMIC DNA]</scope>
    <source>
        <strain evidence="2 3">EXNM717</strain>
    </source>
</reference>
<name>A0ABW8Q4K6_9NEIS</name>
<feature type="region of interest" description="Disordered" evidence="1">
    <location>
        <begin position="91"/>
        <end position="110"/>
    </location>
</feature>
<evidence type="ECO:0008006" key="4">
    <source>
        <dbReference type="Google" id="ProtNLM"/>
    </source>
</evidence>
<protein>
    <recommendedName>
        <fullName evidence="4">Lipoprotein</fullName>
    </recommendedName>
</protein>
<accession>A0ABW8Q4K6</accession>
<gene>
    <name evidence="2" type="ORF">ACI43T_08395</name>
</gene>
<proteinExistence type="predicted"/>
<evidence type="ECO:0000256" key="1">
    <source>
        <dbReference type="SAM" id="MobiDB-lite"/>
    </source>
</evidence>
<dbReference type="EMBL" id="JBJGEB010000008">
    <property type="protein sequence ID" value="MFK7642508.1"/>
    <property type="molecule type" value="Genomic_DNA"/>
</dbReference>
<dbReference type="RefSeq" id="WP_377079498.1">
    <property type="nucleotide sequence ID" value="NZ_JBJGEB010000008.1"/>
</dbReference>
<dbReference type="Proteomes" id="UP001621964">
    <property type="component" value="Unassembled WGS sequence"/>
</dbReference>